<dbReference type="KEGG" id="mcui:G8O30_06015"/>
<evidence type="ECO:0000256" key="1">
    <source>
        <dbReference type="SAM" id="Phobius"/>
    </source>
</evidence>
<keyword evidence="1" id="KW-1133">Transmembrane helix</keyword>
<feature type="transmembrane region" description="Helical" evidence="1">
    <location>
        <begin position="7"/>
        <end position="26"/>
    </location>
</feature>
<dbReference type="AlphaFoldDB" id="A0A7S8HFI2"/>
<keyword evidence="3" id="KW-1185">Reference proteome</keyword>
<sequence length="219" mass="25416">MKRSEEYALTYASSPFIFTGVLMSSFVTTSTVGLSVLISILTTTGIVAGWRILSHKNYLKKKGITHAEYKMISKYVKDTEKKLIQIRSYTWKSRSIRSIVQLYQLQKASKKMIEQIKTKPNDYYAASDFFHHHVDTALSLVETISKLDRLKGNQMKRRSTLHEAKQSLSELTDRVTIDYESLFNNDVEDLHFTVKLANRFSSARKQIKEQKKDDQKHIR</sequence>
<organism evidence="2 3">
    <name type="scientific">Mangrovibacillus cuniculi</name>
    <dbReference type="NCBI Taxonomy" id="2593652"/>
    <lineage>
        <taxon>Bacteria</taxon>
        <taxon>Bacillati</taxon>
        <taxon>Bacillota</taxon>
        <taxon>Bacilli</taxon>
        <taxon>Bacillales</taxon>
        <taxon>Bacillaceae</taxon>
        <taxon>Mangrovibacillus</taxon>
    </lineage>
</organism>
<reference evidence="2 3" key="1">
    <citation type="submission" date="2019-07" db="EMBL/GenBank/DDBJ databases">
        <title>Genome sequence of 2 isolates from Red Sea Mangroves.</title>
        <authorList>
            <person name="Sefrji F."/>
            <person name="Michoud G."/>
            <person name="Merlino G."/>
            <person name="Daffonchio D."/>
        </authorList>
    </citation>
    <scope>NUCLEOTIDE SEQUENCE [LARGE SCALE GENOMIC DNA]</scope>
    <source>
        <strain evidence="2 3">R1DC41</strain>
    </source>
</reference>
<dbReference type="InterPro" id="IPR018770">
    <property type="entry name" value="ChloroindolylP_hydrolase"/>
</dbReference>
<dbReference type="Pfam" id="PF10112">
    <property type="entry name" value="Halogen_Hydrol"/>
    <property type="match status" value="1"/>
</dbReference>
<keyword evidence="1" id="KW-0472">Membrane</keyword>
<dbReference type="RefSeq" id="WP_239674075.1">
    <property type="nucleotide sequence ID" value="NZ_CP049742.1"/>
</dbReference>
<protein>
    <recommendedName>
        <fullName evidence="4">5-bromo-4-chloroindolyl phosphate hydrolysis protein</fullName>
    </recommendedName>
</protein>
<name>A0A7S8HFI2_9BACI</name>
<evidence type="ECO:0000313" key="3">
    <source>
        <dbReference type="Proteomes" id="UP000593626"/>
    </source>
</evidence>
<evidence type="ECO:0008006" key="4">
    <source>
        <dbReference type="Google" id="ProtNLM"/>
    </source>
</evidence>
<accession>A0A7S8HFI2</accession>
<dbReference type="Proteomes" id="UP000593626">
    <property type="component" value="Chromosome"/>
</dbReference>
<evidence type="ECO:0000313" key="2">
    <source>
        <dbReference type="EMBL" id="QPC46551.1"/>
    </source>
</evidence>
<gene>
    <name evidence="2" type="ORF">G8O30_06015</name>
</gene>
<proteinExistence type="predicted"/>
<keyword evidence="1" id="KW-0812">Transmembrane</keyword>
<feature type="transmembrane region" description="Helical" evidence="1">
    <location>
        <begin position="32"/>
        <end position="53"/>
    </location>
</feature>
<dbReference type="EMBL" id="CP049742">
    <property type="protein sequence ID" value="QPC46551.1"/>
    <property type="molecule type" value="Genomic_DNA"/>
</dbReference>